<organism evidence="2 3">
    <name type="scientific">Streptomyces coerulescens</name>
    <dbReference type="NCBI Taxonomy" id="29304"/>
    <lineage>
        <taxon>Bacteria</taxon>
        <taxon>Bacillati</taxon>
        <taxon>Actinomycetota</taxon>
        <taxon>Actinomycetes</taxon>
        <taxon>Kitasatosporales</taxon>
        <taxon>Streptomycetaceae</taxon>
        <taxon>Streptomyces</taxon>
    </lineage>
</organism>
<dbReference type="InterPro" id="IPR046300">
    <property type="entry name" value="DUF6415"/>
</dbReference>
<dbReference type="RefSeq" id="WP_380864442.1">
    <property type="nucleotide sequence ID" value="NZ_JBHSKM010000045.1"/>
</dbReference>
<feature type="compositionally biased region" description="Acidic residues" evidence="1">
    <location>
        <begin position="111"/>
        <end position="125"/>
    </location>
</feature>
<evidence type="ECO:0000256" key="1">
    <source>
        <dbReference type="SAM" id="MobiDB-lite"/>
    </source>
</evidence>
<evidence type="ECO:0000313" key="3">
    <source>
        <dbReference type="Proteomes" id="UP001596263"/>
    </source>
</evidence>
<comment type="caution">
    <text evidence="2">The sequence shown here is derived from an EMBL/GenBank/DDBJ whole genome shotgun (WGS) entry which is preliminary data.</text>
</comment>
<sequence>MPRKKRAAAVDGATIRKACHAALWDTRPRTAAETELLVQQPEGQVRLLAPDVAARVPTMDESWHAVALIVLRHADEALDPGARPADPAARLFDLGTSARALLTLTKKTASEEDDEPETDEGEEASDATGWLVVVGPAED</sequence>
<accession>A0ABW0CX46</accession>
<dbReference type="Pfam" id="PF19979">
    <property type="entry name" value="DUF6415"/>
    <property type="match status" value="1"/>
</dbReference>
<name>A0ABW0CX46_STRCD</name>
<dbReference type="Proteomes" id="UP001596263">
    <property type="component" value="Unassembled WGS sequence"/>
</dbReference>
<feature type="region of interest" description="Disordered" evidence="1">
    <location>
        <begin position="105"/>
        <end position="139"/>
    </location>
</feature>
<protein>
    <submittedName>
        <fullName evidence="2">DUF6415 family natural product biosynthesis protein</fullName>
    </submittedName>
</protein>
<reference evidence="3" key="1">
    <citation type="journal article" date="2019" name="Int. J. Syst. Evol. Microbiol.">
        <title>The Global Catalogue of Microorganisms (GCM) 10K type strain sequencing project: providing services to taxonomists for standard genome sequencing and annotation.</title>
        <authorList>
            <consortium name="The Broad Institute Genomics Platform"/>
            <consortium name="The Broad Institute Genome Sequencing Center for Infectious Disease"/>
            <person name="Wu L."/>
            <person name="Ma J."/>
        </authorList>
    </citation>
    <scope>NUCLEOTIDE SEQUENCE [LARGE SCALE GENOMIC DNA]</scope>
    <source>
        <strain evidence="3">KCTC 42586</strain>
    </source>
</reference>
<gene>
    <name evidence="2" type="ORF">ACFPQ9_39975</name>
</gene>
<keyword evidence="3" id="KW-1185">Reference proteome</keyword>
<dbReference type="EMBL" id="JBHSKM010000045">
    <property type="protein sequence ID" value="MFC5220008.1"/>
    <property type="molecule type" value="Genomic_DNA"/>
</dbReference>
<evidence type="ECO:0000313" key="2">
    <source>
        <dbReference type="EMBL" id="MFC5220008.1"/>
    </source>
</evidence>
<proteinExistence type="predicted"/>